<reference evidence="2" key="1">
    <citation type="submission" date="2020-10" db="EMBL/GenBank/DDBJ databases">
        <authorList>
            <person name="Gilroy R."/>
        </authorList>
    </citation>
    <scope>NUCLEOTIDE SEQUENCE</scope>
    <source>
        <strain evidence="2">ChiBcec16-1751</strain>
    </source>
</reference>
<name>A0A9D1FAE4_9FIRM</name>
<keyword evidence="1" id="KW-0812">Transmembrane</keyword>
<keyword evidence="1" id="KW-1133">Transmembrane helix</keyword>
<feature type="transmembrane region" description="Helical" evidence="1">
    <location>
        <begin position="124"/>
        <end position="145"/>
    </location>
</feature>
<dbReference type="EMBL" id="DVJJ01000120">
    <property type="protein sequence ID" value="HIS65324.1"/>
    <property type="molecule type" value="Genomic_DNA"/>
</dbReference>
<feature type="transmembrane region" description="Helical" evidence="1">
    <location>
        <begin position="14"/>
        <end position="39"/>
    </location>
</feature>
<keyword evidence="1" id="KW-0472">Membrane</keyword>
<comment type="caution">
    <text evidence="2">The sequence shown here is derived from an EMBL/GenBank/DDBJ whole genome shotgun (WGS) entry which is preliminary data.</text>
</comment>
<dbReference type="AlphaFoldDB" id="A0A9D1FAE4"/>
<evidence type="ECO:0000313" key="3">
    <source>
        <dbReference type="Proteomes" id="UP000886741"/>
    </source>
</evidence>
<feature type="transmembrane region" description="Helical" evidence="1">
    <location>
        <begin position="51"/>
        <end position="70"/>
    </location>
</feature>
<dbReference type="InterPro" id="IPR010540">
    <property type="entry name" value="CmpB_TMEM229"/>
</dbReference>
<feature type="transmembrane region" description="Helical" evidence="1">
    <location>
        <begin position="165"/>
        <end position="183"/>
    </location>
</feature>
<protein>
    <submittedName>
        <fullName evidence="2">ABC transporter permease</fullName>
    </submittedName>
</protein>
<feature type="transmembrane region" description="Helical" evidence="1">
    <location>
        <begin position="79"/>
        <end position="104"/>
    </location>
</feature>
<evidence type="ECO:0000256" key="1">
    <source>
        <dbReference type="SAM" id="Phobius"/>
    </source>
</evidence>
<proteinExistence type="predicted"/>
<evidence type="ECO:0000313" key="2">
    <source>
        <dbReference type="EMBL" id="HIS65324.1"/>
    </source>
</evidence>
<organism evidence="2 3">
    <name type="scientific">Candidatus Avoscillospira avistercoris</name>
    <dbReference type="NCBI Taxonomy" id="2840707"/>
    <lineage>
        <taxon>Bacteria</taxon>
        <taxon>Bacillati</taxon>
        <taxon>Bacillota</taxon>
        <taxon>Clostridia</taxon>
        <taxon>Eubacteriales</taxon>
        <taxon>Oscillospiraceae</taxon>
        <taxon>Oscillospiraceae incertae sedis</taxon>
        <taxon>Candidatus Avoscillospira</taxon>
    </lineage>
</organism>
<dbReference type="Pfam" id="PF06541">
    <property type="entry name" value="ABC_trans_CmpB"/>
    <property type="match status" value="1"/>
</dbReference>
<sequence>MTTVNRRSDNFQRYFLYFMMYCVIGWCYEVFLEVVVYRWGFSNRGVLFGPYLPVYGVGALTFLFILYPLLRGKTRKQKLLLVPVIFLGCALVATAIELAASYLCELTMGHWPWQTYARDYKIQFQGRIALSPSIRFGLGGLLFLYGLQPLFEKLVGRMKPRTRTVVFGVVLAVVLCDTVVFVLRQVMAS</sequence>
<dbReference type="Proteomes" id="UP000886741">
    <property type="component" value="Unassembled WGS sequence"/>
</dbReference>
<gene>
    <name evidence="2" type="ORF">IAA83_08145</name>
</gene>
<accession>A0A9D1FAE4</accession>
<reference evidence="2" key="2">
    <citation type="journal article" date="2021" name="PeerJ">
        <title>Extensive microbial diversity within the chicken gut microbiome revealed by metagenomics and culture.</title>
        <authorList>
            <person name="Gilroy R."/>
            <person name="Ravi A."/>
            <person name="Getino M."/>
            <person name="Pursley I."/>
            <person name="Horton D.L."/>
            <person name="Alikhan N.F."/>
            <person name="Baker D."/>
            <person name="Gharbi K."/>
            <person name="Hall N."/>
            <person name="Watson M."/>
            <person name="Adriaenssens E.M."/>
            <person name="Foster-Nyarko E."/>
            <person name="Jarju S."/>
            <person name="Secka A."/>
            <person name="Antonio M."/>
            <person name="Oren A."/>
            <person name="Chaudhuri R.R."/>
            <person name="La Ragione R."/>
            <person name="Hildebrand F."/>
            <person name="Pallen M.J."/>
        </authorList>
    </citation>
    <scope>NUCLEOTIDE SEQUENCE</scope>
    <source>
        <strain evidence="2">ChiBcec16-1751</strain>
    </source>
</reference>